<dbReference type="CDD" id="cd07729">
    <property type="entry name" value="AHL_lactonase_MBL-fold"/>
    <property type="match status" value="1"/>
</dbReference>
<evidence type="ECO:0000256" key="5">
    <source>
        <dbReference type="ARBA" id="ARBA00022833"/>
    </source>
</evidence>
<dbReference type="GO" id="GO:0046872">
    <property type="term" value="F:metal ion binding"/>
    <property type="evidence" value="ECO:0007669"/>
    <property type="project" value="UniProtKB-KW"/>
</dbReference>
<comment type="similarity">
    <text evidence="2">Belongs to the metallo-beta-lactamase superfamily.</text>
</comment>
<keyword evidence="4" id="KW-0378">Hydrolase</keyword>
<dbReference type="Gene3D" id="3.60.15.10">
    <property type="entry name" value="Ribonuclease Z/Hydroxyacylglutathione hydrolase-like"/>
    <property type="match status" value="1"/>
</dbReference>
<evidence type="ECO:0000313" key="7">
    <source>
        <dbReference type="EMBL" id="EON98975.1"/>
    </source>
</evidence>
<dbReference type="OrthoDB" id="10250730at2759"/>
<dbReference type="PANTHER" id="PTHR42978">
    <property type="entry name" value="QUORUM-QUENCHING LACTONASE YTNP-RELATED-RELATED"/>
    <property type="match status" value="1"/>
</dbReference>
<dbReference type="Proteomes" id="UP000014074">
    <property type="component" value="Unassembled WGS sequence"/>
</dbReference>
<dbReference type="RefSeq" id="XP_007916142.1">
    <property type="nucleotide sequence ID" value="XM_007917951.1"/>
</dbReference>
<evidence type="ECO:0000256" key="1">
    <source>
        <dbReference type="ARBA" id="ARBA00001947"/>
    </source>
</evidence>
<keyword evidence="8" id="KW-1185">Reference proteome</keyword>
<dbReference type="GeneID" id="19325956"/>
<sequence>MAEAAPRAAGPSVGLTFISTGTVRIRQSMKGQPITTKTVILRRLTSLMDRQWTEELPIGVFIVSHPDGPILFDTGDSPLWGTPGYLPAWSPTKFFSHVTIGPDDGILSQLRAHDVDPTTLQAIVLSHLHGDHAGGLKDLAAAAPNVPVFVSGEHWEAFGKHPLRAKIEGCTPQHWPVGFDPKILPFADGPVGPWKQSHKVTADGKVVVIHTPGHVPGHISMIVYGQEGDSSTTYFLPGDATYGIDLLDREEPDGINDDPVTALQSLKLIKEFAGQTDVVVLPSHDPETPRLLKERVVYKPKDSTTSTK</sequence>
<evidence type="ECO:0000256" key="3">
    <source>
        <dbReference type="ARBA" id="ARBA00022723"/>
    </source>
</evidence>
<dbReference type="GO" id="GO:0016787">
    <property type="term" value="F:hydrolase activity"/>
    <property type="evidence" value="ECO:0007669"/>
    <property type="project" value="UniProtKB-KW"/>
</dbReference>
<dbReference type="InterPro" id="IPR036866">
    <property type="entry name" value="RibonucZ/Hydroxyglut_hydro"/>
</dbReference>
<dbReference type="SMART" id="SM00849">
    <property type="entry name" value="Lactamase_B"/>
    <property type="match status" value="1"/>
</dbReference>
<evidence type="ECO:0000313" key="8">
    <source>
        <dbReference type="Proteomes" id="UP000014074"/>
    </source>
</evidence>
<name>R8BI08_PHAM7</name>
<accession>R8BI08</accession>
<dbReference type="InterPro" id="IPR051013">
    <property type="entry name" value="MBL_superfamily_lactonases"/>
</dbReference>
<comment type="cofactor">
    <cofactor evidence="1">
        <name>Zn(2+)</name>
        <dbReference type="ChEBI" id="CHEBI:29105"/>
    </cofactor>
</comment>
<evidence type="ECO:0000256" key="4">
    <source>
        <dbReference type="ARBA" id="ARBA00022801"/>
    </source>
</evidence>
<protein>
    <submittedName>
        <fullName evidence="7">Putative beta-lactamase-like protein</fullName>
    </submittedName>
</protein>
<dbReference type="eggNOG" id="ENOG502RR4S">
    <property type="taxonomic scope" value="Eukaryota"/>
</dbReference>
<dbReference type="KEGG" id="tmn:UCRPA7_5404"/>
<proteinExistence type="inferred from homology"/>
<reference evidence="8" key="1">
    <citation type="journal article" date="2013" name="Genome Announc.">
        <title>Draft genome sequence of the ascomycete Phaeoacremonium aleophilum strain UCR-PA7, a causal agent of the esca disease complex in grapevines.</title>
        <authorList>
            <person name="Blanco-Ulate B."/>
            <person name="Rolshausen P."/>
            <person name="Cantu D."/>
        </authorList>
    </citation>
    <scope>NUCLEOTIDE SEQUENCE [LARGE SCALE GENOMIC DNA]</scope>
    <source>
        <strain evidence="8">UCR-PA7</strain>
    </source>
</reference>
<dbReference type="EMBL" id="KB933181">
    <property type="protein sequence ID" value="EON98975.1"/>
    <property type="molecule type" value="Genomic_DNA"/>
</dbReference>
<dbReference type="PANTHER" id="PTHR42978:SF2">
    <property type="entry name" value="102 KBASES UNSTABLE REGION: FROM 1 TO 119443"/>
    <property type="match status" value="1"/>
</dbReference>
<keyword evidence="3" id="KW-0479">Metal-binding</keyword>
<evidence type="ECO:0000256" key="2">
    <source>
        <dbReference type="ARBA" id="ARBA00007749"/>
    </source>
</evidence>
<dbReference type="Pfam" id="PF00753">
    <property type="entry name" value="Lactamase_B"/>
    <property type="match status" value="1"/>
</dbReference>
<dbReference type="HOGENOM" id="CLU_030571_3_5_1"/>
<dbReference type="AlphaFoldDB" id="R8BI08"/>
<dbReference type="SUPFAM" id="SSF56281">
    <property type="entry name" value="Metallo-hydrolase/oxidoreductase"/>
    <property type="match status" value="1"/>
</dbReference>
<gene>
    <name evidence="7" type="ORF">UCRPA7_5404</name>
</gene>
<organism evidence="7 8">
    <name type="scientific">Phaeoacremonium minimum (strain UCR-PA7)</name>
    <name type="common">Esca disease fungus</name>
    <name type="synonym">Togninia minima</name>
    <dbReference type="NCBI Taxonomy" id="1286976"/>
    <lineage>
        <taxon>Eukaryota</taxon>
        <taxon>Fungi</taxon>
        <taxon>Dikarya</taxon>
        <taxon>Ascomycota</taxon>
        <taxon>Pezizomycotina</taxon>
        <taxon>Sordariomycetes</taxon>
        <taxon>Sordariomycetidae</taxon>
        <taxon>Togniniales</taxon>
        <taxon>Togniniaceae</taxon>
        <taxon>Phaeoacremonium</taxon>
    </lineage>
</organism>
<dbReference type="InterPro" id="IPR001279">
    <property type="entry name" value="Metallo-B-lactamas"/>
</dbReference>
<feature type="domain" description="Metallo-beta-lactamase" evidence="6">
    <location>
        <begin position="57"/>
        <end position="284"/>
    </location>
</feature>
<evidence type="ECO:0000259" key="6">
    <source>
        <dbReference type="SMART" id="SM00849"/>
    </source>
</evidence>
<keyword evidence="5" id="KW-0862">Zinc</keyword>